<evidence type="ECO:0000259" key="4">
    <source>
        <dbReference type="Pfam" id="PF02055"/>
    </source>
</evidence>
<keyword evidence="6" id="KW-1185">Reference proteome</keyword>
<dbReference type="OMA" id="FGGIAWH"/>
<dbReference type="InterPro" id="IPR013780">
    <property type="entry name" value="Glyco_hydro_b"/>
</dbReference>
<dbReference type="RefSeq" id="XP_004359503.1">
    <property type="nucleotide sequence ID" value="XM_004359446.1"/>
</dbReference>
<keyword evidence="2" id="KW-0732">Signal</keyword>
<dbReference type="PANTHER" id="PTHR11069:SF23">
    <property type="entry name" value="LYSOSOMAL ACID GLUCOSYLCERAMIDASE"/>
    <property type="match status" value="1"/>
</dbReference>
<reference evidence="6" key="1">
    <citation type="journal article" date="2011" name="Genome Res.">
        <title>Phylogeny-wide analysis of social amoeba genomes highlights ancient origins for complex intercellular communication.</title>
        <authorList>
            <person name="Heidel A.J."/>
            <person name="Lawal H.M."/>
            <person name="Felder M."/>
            <person name="Schilde C."/>
            <person name="Helps N.R."/>
            <person name="Tunggal B."/>
            <person name="Rivero F."/>
            <person name="John U."/>
            <person name="Schleicher M."/>
            <person name="Eichinger L."/>
            <person name="Platzer M."/>
            <person name="Noegel A.A."/>
            <person name="Schaap P."/>
            <person name="Gloeckner G."/>
        </authorList>
    </citation>
    <scope>NUCLEOTIDE SEQUENCE [LARGE SCALE GENOMIC DNA]</scope>
    <source>
        <strain evidence="6">SH3</strain>
    </source>
</reference>
<name>F4PTD1_CACFS</name>
<dbReference type="Gene3D" id="2.60.40.1180">
    <property type="entry name" value="Golgi alpha-mannosidase II"/>
    <property type="match status" value="1"/>
</dbReference>
<dbReference type="STRING" id="1054147.F4PTD1"/>
<dbReference type="GO" id="GO:0006680">
    <property type="term" value="P:glucosylceramide catabolic process"/>
    <property type="evidence" value="ECO:0007669"/>
    <property type="project" value="TreeGrafter"/>
</dbReference>
<keyword evidence="3 5" id="KW-0378">Hydrolase</keyword>
<dbReference type="GeneID" id="14873978"/>
<dbReference type="InterPro" id="IPR017853">
    <property type="entry name" value="GH"/>
</dbReference>
<evidence type="ECO:0000313" key="5">
    <source>
        <dbReference type="EMBL" id="EGG21653.1"/>
    </source>
</evidence>
<evidence type="ECO:0000256" key="1">
    <source>
        <dbReference type="ARBA" id="ARBA00005382"/>
    </source>
</evidence>
<organism evidence="5 6">
    <name type="scientific">Cavenderia fasciculata</name>
    <name type="common">Slime mold</name>
    <name type="synonym">Dictyostelium fasciculatum</name>
    <dbReference type="NCBI Taxonomy" id="261658"/>
    <lineage>
        <taxon>Eukaryota</taxon>
        <taxon>Amoebozoa</taxon>
        <taxon>Evosea</taxon>
        <taxon>Eumycetozoa</taxon>
        <taxon>Dictyostelia</taxon>
        <taxon>Acytosteliales</taxon>
        <taxon>Cavenderiaceae</taxon>
        <taxon>Cavenderia</taxon>
    </lineage>
</organism>
<dbReference type="Pfam" id="PF02055">
    <property type="entry name" value="Glyco_hydro_30"/>
    <property type="match status" value="1"/>
</dbReference>
<dbReference type="InterPro" id="IPR033453">
    <property type="entry name" value="Glyco_hydro_30_TIM-barrel"/>
</dbReference>
<accession>F4PTD1</accession>
<dbReference type="Gene3D" id="3.20.20.80">
    <property type="entry name" value="Glycosidases"/>
    <property type="match status" value="1"/>
</dbReference>
<evidence type="ECO:0000313" key="6">
    <source>
        <dbReference type="Proteomes" id="UP000007797"/>
    </source>
</evidence>
<gene>
    <name evidence="5" type="ORF">DFA_01539</name>
</gene>
<feature type="domain" description="Glycosyl hydrolase family 30 TIM-barrel" evidence="4">
    <location>
        <begin position="19"/>
        <end position="353"/>
    </location>
</feature>
<sequence>MNQVDVTINVDTSNQYQRVYGYGGALTQSSAYLFSEMLKTNETFGMDVLKSLFDPNEGIGISMLRVPASSCDFSLYNYTYDDVVGDTALDHLSINIDLLYTIPIIKTIQQFNPNIRLIYTPWSAPTWMKSSDSLDYGTLNLNMYDVYTDFITKFITLYKEEQGIDIYAITIQNEPLFQPMTYPGMLVTSQVETSLVKLLGPKLKAANLSTEIFIYDHNWIDPEYPLDILSDEDAYPYVGATAFHCYQGDVSNQSVVYTKFPEKEIHMTECSGGAWAPNFSDNLVWASDNLYIGAMTNWASSMLQWNFALNTQSGPTNHGCLNCRGFITVDESTYQSIEYNVEYYGTAHYNKFISQPCFRIDSEIINNSQQPSSSCINSIAYSNSDGNSYHVVVVNSCSTIMNLQLNLVQENIYLTYSLPIGLTTFYF</sequence>
<dbReference type="OrthoDB" id="2160638at2759"/>
<dbReference type="AlphaFoldDB" id="F4PTD1"/>
<dbReference type="PANTHER" id="PTHR11069">
    <property type="entry name" value="GLUCOSYLCERAMIDASE"/>
    <property type="match status" value="1"/>
</dbReference>
<comment type="similarity">
    <text evidence="1">Belongs to the glycosyl hydrolase 30 family.</text>
</comment>
<dbReference type="InterPro" id="IPR001139">
    <property type="entry name" value="Glyco_hydro_30"/>
</dbReference>
<evidence type="ECO:0000256" key="3">
    <source>
        <dbReference type="ARBA" id="ARBA00022801"/>
    </source>
</evidence>
<dbReference type="KEGG" id="dfa:DFA_01539"/>
<dbReference type="Proteomes" id="UP000007797">
    <property type="component" value="Unassembled WGS sequence"/>
</dbReference>
<evidence type="ECO:0000256" key="2">
    <source>
        <dbReference type="ARBA" id="ARBA00022729"/>
    </source>
</evidence>
<protein>
    <submittedName>
        <fullName evidence="5">Glycoside hydrolase family 30 protein</fullName>
    </submittedName>
</protein>
<proteinExistence type="inferred from homology"/>
<dbReference type="EMBL" id="GL883010">
    <property type="protein sequence ID" value="EGG21653.1"/>
    <property type="molecule type" value="Genomic_DNA"/>
</dbReference>
<dbReference type="GO" id="GO:0004348">
    <property type="term" value="F:glucosylceramidase activity"/>
    <property type="evidence" value="ECO:0007669"/>
    <property type="project" value="InterPro"/>
</dbReference>
<dbReference type="GO" id="GO:0016020">
    <property type="term" value="C:membrane"/>
    <property type="evidence" value="ECO:0007669"/>
    <property type="project" value="GOC"/>
</dbReference>
<dbReference type="SUPFAM" id="SSF51445">
    <property type="entry name" value="(Trans)glycosidases"/>
    <property type="match status" value="1"/>
</dbReference>